<organism evidence="2 3">
    <name type="scientific">Chryseobacterium gambrini</name>
    <dbReference type="NCBI Taxonomy" id="373672"/>
    <lineage>
        <taxon>Bacteria</taxon>
        <taxon>Pseudomonadati</taxon>
        <taxon>Bacteroidota</taxon>
        <taxon>Flavobacteriia</taxon>
        <taxon>Flavobacteriales</taxon>
        <taxon>Weeksellaceae</taxon>
        <taxon>Chryseobacterium group</taxon>
        <taxon>Chryseobacterium</taxon>
    </lineage>
</organism>
<evidence type="ECO:0000313" key="2">
    <source>
        <dbReference type="EMBL" id="SIT13963.1"/>
    </source>
</evidence>
<dbReference type="RefSeq" id="WP_076394043.1">
    <property type="nucleotide sequence ID" value="NZ_FTOV01000007.1"/>
</dbReference>
<dbReference type="SUPFAM" id="SSF74653">
    <property type="entry name" value="TolA/TonB C-terminal domain"/>
    <property type="match status" value="1"/>
</dbReference>
<dbReference type="STRING" id="373672.SAMN05421785_107196"/>
<evidence type="ECO:0000259" key="1">
    <source>
        <dbReference type="Pfam" id="PF03544"/>
    </source>
</evidence>
<gene>
    <name evidence="2" type="ORF">SAMN05421785_107196</name>
</gene>
<dbReference type="GO" id="GO:0055085">
    <property type="term" value="P:transmembrane transport"/>
    <property type="evidence" value="ECO:0007669"/>
    <property type="project" value="InterPro"/>
</dbReference>
<dbReference type="Gene3D" id="3.30.1150.10">
    <property type="match status" value="1"/>
</dbReference>
<dbReference type="Proteomes" id="UP000185781">
    <property type="component" value="Unassembled WGS sequence"/>
</dbReference>
<proteinExistence type="predicted"/>
<protein>
    <recommendedName>
        <fullName evidence="1">TonB C-terminal domain-containing protein</fullName>
    </recommendedName>
</protein>
<dbReference type="EMBL" id="FTOV01000007">
    <property type="protein sequence ID" value="SIT13963.1"/>
    <property type="molecule type" value="Genomic_DNA"/>
</dbReference>
<name>A0A1N7PTI6_9FLAO</name>
<dbReference type="AlphaFoldDB" id="A0A1N7PTI6"/>
<accession>A0A1N7PTI6</accession>
<dbReference type="Pfam" id="PF03544">
    <property type="entry name" value="TonB_C"/>
    <property type="match status" value="1"/>
</dbReference>
<reference evidence="2 3" key="1">
    <citation type="submission" date="2017-01" db="EMBL/GenBank/DDBJ databases">
        <authorList>
            <person name="Mah S.A."/>
            <person name="Swanson W.J."/>
            <person name="Moy G.W."/>
            <person name="Vacquier V.D."/>
        </authorList>
    </citation>
    <scope>NUCLEOTIDE SEQUENCE [LARGE SCALE GENOMIC DNA]</scope>
    <source>
        <strain evidence="2 3">DSM 18014</strain>
    </source>
</reference>
<feature type="domain" description="TonB C-terminal" evidence="1">
    <location>
        <begin position="78"/>
        <end position="136"/>
    </location>
</feature>
<dbReference type="InterPro" id="IPR037682">
    <property type="entry name" value="TonB_C"/>
</dbReference>
<evidence type="ECO:0000313" key="3">
    <source>
        <dbReference type="Proteomes" id="UP000185781"/>
    </source>
</evidence>
<sequence>MMKIIPFLAVFFPVLIFSQEQPIQTTQLNELLITEKNGRATIDAEKPATFPLGVTVLRNKIAKNFRMRKVHSNAEAESCSITFLIDKEGFVTEVKAYGDNESFNREAERALLKIKDKWTPAELNGEKVRYRFRIPLTISFNQK</sequence>